<evidence type="ECO:0000256" key="3">
    <source>
        <dbReference type="ARBA" id="ARBA00022679"/>
    </source>
</evidence>
<dbReference type="InterPro" id="IPR006464">
    <property type="entry name" value="AcTrfase_RimI/Ard1"/>
</dbReference>
<keyword evidence="2" id="KW-0963">Cytoplasm</keyword>
<keyword evidence="6" id="KW-0687">Ribonucleoprotein</keyword>
<evidence type="ECO:0000256" key="1">
    <source>
        <dbReference type="ARBA" id="ARBA00005395"/>
    </source>
</evidence>
<evidence type="ECO:0000313" key="7">
    <source>
        <dbReference type="Proteomes" id="UP000757435"/>
    </source>
</evidence>
<name>A0A951URK9_9CYAN</name>
<keyword evidence="4" id="KW-0012">Acyltransferase</keyword>
<dbReference type="PANTHER" id="PTHR43420:SF44">
    <property type="entry name" value="ACETYLTRANSFERASE YPEA"/>
    <property type="match status" value="1"/>
</dbReference>
<dbReference type="Gene3D" id="3.40.630.30">
    <property type="match status" value="1"/>
</dbReference>
<dbReference type="NCBIfam" id="TIGR01575">
    <property type="entry name" value="rimI"/>
    <property type="match status" value="1"/>
</dbReference>
<protein>
    <submittedName>
        <fullName evidence="6">Ribosomal protein S18-alanine N-acetyltransferase</fullName>
    </submittedName>
</protein>
<dbReference type="InterPro" id="IPR016181">
    <property type="entry name" value="Acyl_CoA_acyltransferase"/>
</dbReference>
<reference evidence="6" key="2">
    <citation type="journal article" date="2022" name="Microbiol. Resour. Announc.">
        <title>Metagenome Sequencing to Explore Phylogenomics of Terrestrial Cyanobacteria.</title>
        <authorList>
            <person name="Ward R.D."/>
            <person name="Stajich J.E."/>
            <person name="Johansen J.R."/>
            <person name="Huntemann M."/>
            <person name="Clum A."/>
            <person name="Foster B."/>
            <person name="Foster B."/>
            <person name="Roux S."/>
            <person name="Palaniappan K."/>
            <person name="Varghese N."/>
            <person name="Mukherjee S."/>
            <person name="Reddy T.B.K."/>
            <person name="Daum C."/>
            <person name="Copeland A."/>
            <person name="Chen I.A."/>
            <person name="Ivanova N.N."/>
            <person name="Kyrpides N.C."/>
            <person name="Shapiro N."/>
            <person name="Eloe-Fadrosh E.A."/>
            <person name="Pietrasiak N."/>
        </authorList>
    </citation>
    <scope>NUCLEOTIDE SEQUENCE</scope>
    <source>
        <strain evidence="6">UHER 2000/2452</strain>
    </source>
</reference>
<keyword evidence="6" id="KW-0689">Ribosomal protein</keyword>
<dbReference type="AlphaFoldDB" id="A0A951URK9"/>
<dbReference type="GO" id="GO:0008080">
    <property type="term" value="F:N-acetyltransferase activity"/>
    <property type="evidence" value="ECO:0007669"/>
    <property type="project" value="InterPro"/>
</dbReference>
<evidence type="ECO:0000256" key="4">
    <source>
        <dbReference type="ARBA" id="ARBA00023315"/>
    </source>
</evidence>
<dbReference type="EMBL" id="JAHHHD010000044">
    <property type="protein sequence ID" value="MBW4661718.1"/>
    <property type="molecule type" value="Genomic_DNA"/>
</dbReference>
<proteinExistence type="inferred from homology"/>
<comment type="caution">
    <text evidence="6">The sequence shown here is derived from an EMBL/GenBank/DDBJ whole genome shotgun (WGS) entry which is preliminary data.</text>
</comment>
<comment type="similarity">
    <text evidence="1">Belongs to the acetyltransferase family. RimI subfamily.</text>
</comment>
<dbReference type="CDD" id="cd04301">
    <property type="entry name" value="NAT_SF"/>
    <property type="match status" value="1"/>
</dbReference>
<dbReference type="Pfam" id="PF00583">
    <property type="entry name" value="Acetyltransf_1"/>
    <property type="match status" value="1"/>
</dbReference>
<dbReference type="PANTHER" id="PTHR43420">
    <property type="entry name" value="ACETYLTRANSFERASE"/>
    <property type="match status" value="1"/>
</dbReference>
<dbReference type="PROSITE" id="PS51186">
    <property type="entry name" value="GNAT"/>
    <property type="match status" value="1"/>
</dbReference>
<evidence type="ECO:0000256" key="2">
    <source>
        <dbReference type="ARBA" id="ARBA00022490"/>
    </source>
</evidence>
<keyword evidence="3" id="KW-0808">Transferase</keyword>
<dbReference type="InterPro" id="IPR000182">
    <property type="entry name" value="GNAT_dom"/>
</dbReference>
<accession>A0A951URK9</accession>
<feature type="domain" description="N-acetyltransferase" evidence="5">
    <location>
        <begin position="48"/>
        <end position="200"/>
    </location>
</feature>
<dbReference type="SUPFAM" id="SSF55729">
    <property type="entry name" value="Acyl-CoA N-acyltransferases (Nat)"/>
    <property type="match status" value="1"/>
</dbReference>
<organism evidence="6 7">
    <name type="scientific">Drouetiella hepatica Uher 2000/2452</name>
    <dbReference type="NCBI Taxonomy" id="904376"/>
    <lineage>
        <taxon>Bacteria</taxon>
        <taxon>Bacillati</taxon>
        <taxon>Cyanobacteriota</taxon>
        <taxon>Cyanophyceae</taxon>
        <taxon>Oculatellales</taxon>
        <taxon>Oculatellaceae</taxon>
        <taxon>Drouetiella</taxon>
    </lineage>
</organism>
<evidence type="ECO:0000313" key="6">
    <source>
        <dbReference type="EMBL" id="MBW4661718.1"/>
    </source>
</evidence>
<dbReference type="InterPro" id="IPR050680">
    <property type="entry name" value="YpeA/RimI_acetyltransf"/>
</dbReference>
<dbReference type="GO" id="GO:0005840">
    <property type="term" value="C:ribosome"/>
    <property type="evidence" value="ECO:0007669"/>
    <property type="project" value="UniProtKB-KW"/>
</dbReference>
<evidence type="ECO:0000259" key="5">
    <source>
        <dbReference type="PROSITE" id="PS51186"/>
    </source>
</evidence>
<sequence length="238" mass="26817">MRIRCPFQSDISRKWGRDRAIPRERYTQCTIEGCLSPTYLSKASVNFLALTPLTADRLPQAVALDRQCLGGLWTLEGYQRELDSPNSDLLVLLPQCKRGAQPLVGIACLWAILEEAHITVLAIDPQYQRQGLGQAMLCALLTSAHLRGLEWATLEVRISNVGAIALYQKFGFQEVGKRRNYYQEGDQSEDALILWRKGLQHPEFPQTLRGWEETISQQLRRSGWQLAVGSGLAIGQHD</sequence>
<reference evidence="6" key="1">
    <citation type="submission" date="2021-05" db="EMBL/GenBank/DDBJ databases">
        <authorList>
            <person name="Pietrasiak N."/>
            <person name="Ward R."/>
            <person name="Stajich J.E."/>
            <person name="Kurbessoian T."/>
        </authorList>
    </citation>
    <scope>NUCLEOTIDE SEQUENCE</scope>
    <source>
        <strain evidence="6">UHER 2000/2452</strain>
    </source>
</reference>
<gene>
    <name evidence="6" type="primary">rimI</name>
    <name evidence="6" type="ORF">KME15_23865</name>
</gene>
<dbReference type="Proteomes" id="UP000757435">
    <property type="component" value="Unassembled WGS sequence"/>
</dbReference>